<evidence type="ECO:0000256" key="1">
    <source>
        <dbReference type="ARBA" id="ARBA00004127"/>
    </source>
</evidence>
<dbReference type="InterPro" id="IPR003807">
    <property type="entry name" value="DUF202"/>
</dbReference>
<name>A0AA39UCD9_9LECA</name>
<comment type="subcellular location">
    <subcellularLocation>
        <location evidence="1">Endomembrane system</location>
        <topology evidence="1">Multi-pass membrane protein</topology>
    </subcellularLocation>
</comment>
<protein>
    <recommendedName>
        <fullName evidence="7">DUF202 domain-containing protein</fullName>
    </recommendedName>
</protein>
<keyword evidence="3 6" id="KW-1133">Transmembrane helix</keyword>
<feature type="region of interest" description="Disordered" evidence="5">
    <location>
        <begin position="1"/>
        <end position="22"/>
    </location>
</feature>
<dbReference type="EMBL" id="JAFEKC020000005">
    <property type="protein sequence ID" value="KAK0514376.1"/>
    <property type="molecule type" value="Genomic_DNA"/>
</dbReference>
<keyword evidence="9" id="KW-1185">Reference proteome</keyword>
<evidence type="ECO:0000313" key="9">
    <source>
        <dbReference type="Proteomes" id="UP001166286"/>
    </source>
</evidence>
<dbReference type="InterPro" id="IPR052053">
    <property type="entry name" value="IM_YidH-like"/>
</dbReference>
<evidence type="ECO:0000256" key="2">
    <source>
        <dbReference type="ARBA" id="ARBA00022692"/>
    </source>
</evidence>
<dbReference type="Proteomes" id="UP001166286">
    <property type="component" value="Unassembled WGS sequence"/>
</dbReference>
<keyword evidence="2 6" id="KW-0812">Transmembrane</keyword>
<evidence type="ECO:0000256" key="5">
    <source>
        <dbReference type="SAM" id="MobiDB-lite"/>
    </source>
</evidence>
<evidence type="ECO:0000313" key="8">
    <source>
        <dbReference type="EMBL" id="KAK0514376.1"/>
    </source>
</evidence>
<keyword evidence="4 6" id="KW-0472">Membrane</keyword>
<evidence type="ECO:0000256" key="4">
    <source>
        <dbReference type="ARBA" id="ARBA00023136"/>
    </source>
</evidence>
<dbReference type="PANTHER" id="PTHR34187:SF1">
    <property type="entry name" value="DUF202 DOMAIN-CONTAINING PROTEIN"/>
    <property type="match status" value="1"/>
</dbReference>
<evidence type="ECO:0000256" key="3">
    <source>
        <dbReference type="ARBA" id="ARBA00022989"/>
    </source>
</evidence>
<evidence type="ECO:0000256" key="6">
    <source>
        <dbReference type="SAM" id="Phobius"/>
    </source>
</evidence>
<accession>A0AA39UCD9</accession>
<reference evidence="8" key="1">
    <citation type="submission" date="2023-03" db="EMBL/GenBank/DDBJ databases">
        <title>Complete genome of Cladonia borealis.</title>
        <authorList>
            <person name="Park H."/>
        </authorList>
    </citation>
    <scope>NUCLEOTIDE SEQUENCE</scope>
    <source>
        <strain evidence="8">ANT050790</strain>
    </source>
</reference>
<comment type="caution">
    <text evidence="8">The sequence shown here is derived from an EMBL/GenBank/DDBJ whole genome shotgun (WGS) entry which is preliminary data.</text>
</comment>
<feature type="transmembrane region" description="Helical" evidence="6">
    <location>
        <begin position="147"/>
        <end position="173"/>
    </location>
</feature>
<feature type="transmembrane region" description="Helical" evidence="6">
    <location>
        <begin position="81"/>
        <end position="102"/>
    </location>
</feature>
<organism evidence="8 9">
    <name type="scientific">Cladonia borealis</name>
    <dbReference type="NCBI Taxonomy" id="184061"/>
    <lineage>
        <taxon>Eukaryota</taxon>
        <taxon>Fungi</taxon>
        <taxon>Dikarya</taxon>
        <taxon>Ascomycota</taxon>
        <taxon>Pezizomycotina</taxon>
        <taxon>Lecanoromycetes</taxon>
        <taxon>OSLEUM clade</taxon>
        <taxon>Lecanoromycetidae</taxon>
        <taxon>Lecanorales</taxon>
        <taxon>Lecanorineae</taxon>
        <taxon>Cladoniaceae</taxon>
        <taxon>Cladonia</taxon>
    </lineage>
</organism>
<evidence type="ECO:0000259" key="7">
    <source>
        <dbReference type="Pfam" id="PF02656"/>
    </source>
</evidence>
<dbReference type="AlphaFoldDB" id="A0AA39UCD9"/>
<dbReference type="PANTHER" id="PTHR34187">
    <property type="entry name" value="FGR18P"/>
    <property type="match status" value="1"/>
</dbReference>
<dbReference type="GO" id="GO:0012505">
    <property type="term" value="C:endomembrane system"/>
    <property type="evidence" value="ECO:0007669"/>
    <property type="project" value="UniProtKB-SubCell"/>
</dbReference>
<feature type="transmembrane region" description="Helical" evidence="6">
    <location>
        <begin position="114"/>
        <end position="135"/>
    </location>
</feature>
<sequence length="175" mass="19473">MELEELRHGSSSTTGREQGREAWQERATALHIGRRQAELDSNHINKLTHWWSDNVNLVLDQDVHGPSGGDPRDYLALERTYLGWFRTSVAVGSFGVVVAQLFILQAVDPGKGKILGGLLSCGAIVTSVLGCIRYFRQQRLLTQHKTLAGGWHVTIFMVVLFATFLTLFVVVILES</sequence>
<gene>
    <name evidence="8" type="ORF">JMJ35_002993</name>
</gene>
<dbReference type="Pfam" id="PF02656">
    <property type="entry name" value="DUF202"/>
    <property type="match status" value="1"/>
</dbReference>
<proteinExistence type="predicted"/>
<feature type="domain" description="DUF202" evidence="7">
    <location>
        <begin position="72"/>
        <end position="139"/>
    </location>
</feature>